<reference evidence="3 4" key="1">
    <citation type="submission" date="2021-03" db="EMBL/GenBank/DDBJ databases">
        <title>Genomic Encyclopedia of Type Strains, Phase IV (KMG-IV): sequencing the most valuable type-strain genomes for metagenomic binning, comparative biology and taxonomic classification.</title>
        <authorList>
            <person name="Goeker M."/>
        </authorList>
    </citation>
    <scope>NUCLEOTIDE SEQUENCE [LARGE SCALE GENOMIC DNA]</scope>
    <source>
        <strain evidence="3 4">DSM 26048</strain>
    </source>
</reference>
<accession>A0ABS4J2Z1</accession>
<evidence type="ECO:0000313" key="3">
    <source>
        <dbReference type="EMBL" id="MBP1994202.1"/>
    </source>
</evidence>
<dbReference type="Proteomes" id="UP001519287">
    <property type="component" value="Unassembled WGS sequence"/>
</dbReference>
<comment type="caution">
    <text evidence="3">The sequence shown here is derived from an EMBL/GenBank/DDBJ whole genome shotgun (WGS) entry which is preliminary data.</text>
</comment>
<dbReference type="Pfam" id="PF01337">
    <property type="entry name" value="Barstar"/>
    <property type="match status" value="1"/>
</dbReference>
<sequence>MRIVTLNSEKINNAAQFHELLRLELGLPEWYGCNLDALWDVLDGFVGLPLLIRLSGMPLVQKPELNPELTPEHNKEHNKEHSQANTEIIAIIQLLQEAAANIDGFDFELV</sequence>
<gene>
    <name evidence="3" type="ORF">J2Z66_005838</name>
</gene>
<comment type="similarity">
    <text evidence="1">Belongs to the barstar family.</text>
</comment>
<evidence type="ECO:0000313" key="4">
    <source>
        <dbReference type="Proteomes" id="UP001519287"/>
    </source>
</evidence>
<evidence type="ECO:0000259" key="2">
    <source>
        <dbReference type="Pfam" id="PF01337"/>
    </source>
</evidence>
<dbReference type="EMBL" id="JAGGLB010000024">
    <property type="protein sequence ID" value="MBP1994202.1"/>
    <property type="molecule type" value="Genomic_DNA"/>
</dbReference>
<dbReference type="SUPFAM" id="SSF52038">
    <property type="entry name" value="Barstar-related"/>
    <property type="match status" value="1"/>
</dbReference>
<feature type="domain" description="Barstar (barnase inhibitor)" evidence="2">
    <location>
        <begin position="1"/>
        <end position="62"/>
    </location>
</feature>
<protein>
    <submittedName>
        <fullName evidence="3">Ribonuclease inhibitor</fullName>
    </submittedName>
</protein>
<evidence type="ECO:0000256" key="1">
    <source>
        <dbReference type="ARBA" id="ARBA00006845"/>
    </source>
</evidence>
<dbReference type="InterPro" id="IPR035905">
    <property type="entry name" value="Barstar-like_sf"/>
</dbReference>
<dbReference type="RefSeq" id="WP_209976057.1">
    <property type="nucleotide sequence ID" value="NZ_JAGGLB010000024.1"/>
</dbReference>
<dbReference type="InterPro" id="IPR000468">
    <property type="entry name" value="Barstar"/>
</dbReference>
<dbReference type="Gene3D" id="3.30.370.10">
    <property type="entry name" value="Barstar-like"/>
    <property type="match status" value="1"/>
</dbReference>
<name>A0ABS4J2Z1_9BACL</name>
<organism evidence="3 4">
    <name type="scientific">Paenibacillus eucommiae</name>
    <dbReference type="NCBI Taxonomy" id="1355755"/>
    <lineage>
        <taxon>Bacteria</taxon>
        <taxon>Bacillati</taxon>
        <taxon>Bacillota</taxon>
        <taxon>Bacilli</taxon>
        <taxon>Bacillales</taxon>
        <taxon>Paenibacillaceae</taxon>
        <taxon>Paenibacillus</taxon>
    </lineage>
</organism>
<keyword evidence="4" id="KW-1185">Reference proteome</keyword>
<proteinExistence type="inferred from homology"/>